<dbReference type="Proteomes" id="UP000194350">
    <property type="component" value="Unassembled WGS sequence"/>
</dbReference>
<reference evidence="1 2" key="1">
    <citation type="submission" date="2016-10" db="EMBL/GenBank/DDBJ databases">
        <title>Systematic genetic and metabolomic analysis of Xenorhabdus and Photorhabdus spp., highlights the requirements for a dual symbiotic and pathogenic life style.</title>
        <authorList>
            <person name="Tobias N.J."/>
            <person name="Wolff H."/>
            <person name="Djahanschiri B."/>
            <person name="Pidot S.J."/>
            <person name="Stinear T.P."/>
            <person name="Ebersberger I."/>
            <person name="Bode H.B."/>
        </authorList>
    </citation>
    <scope>NUCLEOTIDE SEQUENCE [LARGE SCALE GENOMIC DNA]</scope>
    <source>
        <strain evidence="1 2">DSM 22392</strain>
    </source>
</reference>
<organism evidence="1 2">
    <name type="scientific">Xenorhabdus vietnamensis</name>
    <dbReference type="NCBI Taxonomy" id="351656"/>
    <lineage>
        <taxon>Bacteria</taxon>
        <taxon>Pseudomonadati</taxon>
        <taxon>Pseudomonadota</taxon>
        <taxon>Gammaproteobacteria</taxon>
        <taxon>Enterobacterales</taxon>
        <taxon>Morganellaceae</taxon>
        <taxon>Xenorhabdus</taxon>
    </lineage>
</organism>
<protein>
    <submittedName>
        <fullName evidence="1">Uncharacterized protein</fullName>
    </submittedName>
</protein>
<accession>A0A1Y2S9C3</accession>
<comment type="caution">
    <text evidence="1">The sequence shown here is derived from an EMBL/GenBank/DDBJ whole genome shotgun (WGS) entry which is preliminary data.</text>
</comment>
<evidence type="ECO:0000313" key="1">
    <source>
        <dbReference type="EMBL" id="OTA14305.1"/>
    </source>
</evidence>
<keyword evidence="2" id="KW-1185">Reference proteome</keyword>
<sequence>MKNININSYIKIGDEFIDFFQYEGNIKDDIDDIDYVEGALELTINGKFLITKAMWDDINHLWGYFSEGLSLLYENKEFECGFPDQPIEVKFVPLKGHRRVCVSVCRPSRPEVKTSIEKNEFLIAMRDHAIEFFERLGYLAPETIPDTAYAIQDLKKIEL</sequence>
<gene>
    <name evidence="1" type="ORF">Xvie_03824</name>
</gene>
<evidence type="ECO:0000313" key="2">
    <source>
        <dbReference type="Proteomes" id="UP000194350"/>
    </source>
</evidence>
<name>A0A1Y2S9C3_9GAMM</name>
<dbReference type="OrthoDB" id="2088102at2"/>
<dbReference type="STRING" id="351656.Xvie_03824"/>
<dbReference type="RefSeq" id="WP_086110684.1">
    <property type="nucleotide sequence ID" value="NZ_CAWNGD010000081.1"/>
</dbReference>
<dbReference type="AlphaFoldDB" id="A0A1Y2S9C3"/>
<dbReference type="EMBL" id="MUBJ01000037">
    <property type="protein sequence ID" value="OTA14305.1"/>
    <property type="molecule type" value="Genomic_DNA"/>
</dbReference>
<proteinExistence type="predicted"/>